<keyword evidence="3" id="KW-1185">Reference proteome</keyword>
<dbReference type="EMBL" id="JACXAJ010000004">
    <property type="protein sequence ID" value="MBD1397729.1"/>
    <property type="molecule type" value="Genomic_DNA"/>
</dbReference>
<dbReference type="GO" id="GO:0016829">
    <property type="term" value="F:lyase activity"/>
    <property type="evidence" value="ECO:0007669"/>
    <property type="project" value="UniProtKB-KW"/>
</dbReference>
<feature type="region of interest" description="Disordered" evidence="1">
    <location>
        <begin position="267"/>
        <end position="301"/>
    </location>
</feature>
<evidence type="ECO:0000313" key="2">
    <source>
        <dbReference type="EMBL" id="MBD1397729.1"/>
    </source>
</evidence>
<evidence type="ECO:0000256" key="1">
    <source>
        <dbReference type="SAM" id="MobiDB-lite"/>
    </source>
</evidence>
<reference evidence="2 3" key="1">
    <citation type="submission" date="2020-09" db="EMBL/GenBank/DDBJ databases">
        <title>Genome sequencing and assembly of Pontibacter sp.</title>
        <authorList>
            <person name="Chhetri G."/>
        </authorList>
    </citation>
    <scope>NUCLEOTIDE SEQUENCE [LARGE SCALE GENOMIC DNA]</scope>
    <source>
        <strain evidence="2 3">JH31</strain>
    </source>
</reference>
<evidence type="ECO:0000313" key="3">
    <source>
        <dbReference type="Proteomes" id="UP000625551"/>
    </source>
</evidence>
<sequence length="551" mass="59558">MNFRLRYILAPALVGALAFSCDKKDMEEISTDMSASASSLATSASLLFNQGFEGSNPLDSFHGIEVGASHSLTVVDRPGGGGKTSRFELRQNDPDVKGSRRAEFTVIKDETQKEMWYAFEAYFPAKDYVDEANDEVINQWYQSGMGTPSAALRTLGGRLELRVGNNSSNREKIDLGPVVKDQWQSVVVHMVHSYGSDGLTEVWINGKKIVSRKGGNMYDGPLPKWKMGVYKSRWASEKTTTDKRVLFYDNIRVGKAGATLADMMPSTATVTPPATQTPSTQEPTIGTPEPTTGTQEPTTGTVGTDKIISYTLVNSETNKDIREIKDGDVLDLSTLDAKTFNVRVNTFPATVGNVQLELSGAGQKVRVDDELPYALFGDRQGDYSSWTFALGNYTLVGTPHKGTKSDPGAASGPTNKINFSVVKGGGNVAISGDRIVSYTLVNSETNKDIREIKNGDVLSLSALGAKKFNVRVNTFPATVGNVQLELSGAGQKVRVDDELPYALFGDRQGDYSSWTFALGNYTLVGTPHKGTKSDPGAASGPTNKINFTITK</sequence>
<name>A0ABR7XHF0_9BACT</name>
<comment type="caution">
    <text evidence="2">The sequence shown here is derived from an EMBL/GenBank/DDBJ whole genome shotgun (WGS) entry which is preliminary data.</text>
</comment>
<dbReference type="Gene3D" id="2.60.120.200">
    <property type="match status" value="1"/>
</dbReference>
<organism evidence="2 3">
    <name type="scientific">Pontibacter aquaedesilientis</name>
    <dbReference type="NCBI Taxonomy" id="2766980"/>
    <lineage>
        <taxon>Bacteria</taxon>
        <taxon>Pseudomonadati</taxon>
        <taxon>Bacteroidota</taxon>
        <taxon>Cytophagia</taxon>
        <taxon>Cytophagales</taxon>
        <taxon>Hymenobacteraceae</taxon>
        <taxon>Pontibacter</taxon>
    </lineage>
</organism>
<dbReference type="Pfam" id="PF14099">
    <property type="entry name" value="Polysacc_lyase"/>
    <property type="match status" value="1"/>
</dbReference>
<protein>
    <submittedName>
        <fullName evidence="2">Heparin lyase I family protein</fullName>
    </submittedName>
</protein>
<keyword evidence="2" id="KW-0456">Lyase</keyword>
<dbReference type="Proteomes" id="UP000625551">
    <property type="component" value="Unassembled WGS sequence"/>
</dbReference>
<gene>
    <name evidence="2" type="ORF">H9Q13_11185</name>
</gene>
<dbReference type="RefSeq" id="WP_191183876.1">
    <property type="nucleotide sequence ID" value="NZ_JACXAJ010000004.1"/>
</dbReference>
<accession>A0ABR7XHF0</accession>
<proteinExistence type="predicted"/>
<dbReference type="PROSITE" id="PS51257">
    <property type="entry name" value="PROKAR_LIPOPROTEIN"/>
    <property type="match status" value="1"/>
</dbReference>
<dbReference type="InterPro" id="IPR025975">
    <property type="entry name" value="Polysacc_lyase"/>
</dbReference>